<dbReference type="AlphaFoldDB" id="A0A6G1G6U3"/>
<evidence type="ECO:0000313" key="3">
    <source>
        <dbReference type="EMBL" id="KAF1813549.1"/>
    </source>
</evidence>
<dbReference type="Proteomes" id="UP000504638">
    <property type="component" value="Unplaced"/>
</dbReference>
<gene>
    <name evidence="3 5" type="ORF">P152DRAFT_473265</name>
</gene>
<dbReference type="Pfam" id="PF15963">
    <property type="entry name" value="Myb_DNA-bind_7"/>
    <property type="match status" value="1"/>
</dbReference>
<evidence type="ECO:0000256" key="1">
    <source>
        <dbReference type="SAM" id="MobiDB-lite"/>
    </source>
</evidence>
<feature type="compositionally biased region" description="Basic residues" evidence="1">
    <location>
        <begin position="90"/>
        <end position="99"/>
    </location>
</feature>
<feature type="compositionally biased region" description="Acidic residues" evidence="1">
    <location>
        <begin position="68"/>
        <end position="85"/>
    </location>
</feature>
<dbReference type="RefSeq" id="XP_033535180.1">
    <property type="nucleotide sequence ID" value="XM_033681219.1"/>
</dbReference>
<proteinExistence type="predicted"/>
<organism evidence="3">
    <name type="scientific">Eremomyces bilateralis CBS 781.70</name>
    <dbReference type="NCBI Taxonomy" id="1392243"/>
    <lineage>
        <taxon>Eukaryota</taxon>
        <taxon>Fungi</taxon>
        <taxon>Dikarya</taxon>
        <taxon>Ascomycota</taxon>
        <taxon>Pezizomycotina</taxon>
        <taxon>Dothideomycetes</taxon>
        <taxon>Dothideomycetes incertae sedis</taxon>
        <taxon>Eremomycetales</taxon>
        <taxon>Eremomycetaceae</taxon>
        <taxon>Eremomyces</taxon>
    </lineage>
</organism>
<dbReference type="CDD" id="cd00167">
    <property type="entry name" value="SANT"/>
    <property type="match status" value="1"/>
</dbReference>
<reference evidence="3 5" key="1">
    <citation type="submission" date="2020-01" db="EMBL/GenBank/DDBJ databases">
        <authorList>
            <consortium name="DOE Joint Genome Institute"/>
            <person name="Haridas S."/>
            <person name="Albert R."/>
            <person name="Binder M."/>
            <person name="Bloem J."/>
            <person name="Labutti K."/>
            <person name="Salamov A."/>
            <person name="Andreopoulos B."/>
            <person name="Baker S.E."/>
            <person name="Barry K."/>
            <person name="Bills G."/>
            <person name="Bluhm B.H."/>
            <person name="Cannon C."/>
            <person name="Castanera R."/>
            <person name="Culley D.E."/>
            <person name="Daum C."/>
            <person name="Ezra D."/>
            <person name="Gonzalez J.B."/>
            <person name="Henrissat B."/>
            <person name="Kuo A."/>
            <person name="Liang C."/>
            <person name="Lipzen A."/>
            <person name="Lutzoni F."/>
            <person name="Magnuson J."/>
            <person name="Mondo S."/>
            <person name="Nolan M."/>
            <person name="Ohm R."/>
            <person name="Pangilinan J."/>
            <person name="Park H.-J."/>
            <person name="Ramirez L."/>
            <person name="Alfaro M."/>
            <person name="Sun H."/>
            <person name="Tritt A."/>
            <person name="Yoshinaga Y."/>
            <person name="Zwiers L.-H."/>
            <person name="Turgeon B.G."/>
            <person name="Goodwin S.B."/>
            <person name="Spatafora J.W."/>
            <person name="Crous P.W."/>
            <person name="Grigoriev I.V."/>
        </authorList>
    </citation>
    <scope>NUCLEOTIDE SEQUENCE</scope>
    <source>
        <strain evidence="3 5">CBS 781.70</strain>
    </source>
</reference>
<dbReference type="SMART" id="SM00717">
    <property type="entry name" value="SANT"/>
    <property type="match status" value="1"/>
</dbReference>
<name>A0A6G1G6U3_9PEZI</name>
<dbReference type="GO" id="GO:0001156">
    <property type="term" value="F:TFIIIC-class transcription factor complex binding"/>
    <property type="evidence" value="ECO:0007669"/>
    <property type="project" value="TreeGrafter"/>
</dbReference>
<sequence>MAAQATSVLYVHESVKIPTSRRGPSQKGKERVDAVPLETRATRHARNQPQPLPEASSSANKRSHDELMGEDDGSPGVEDEGEAEDAAPQPKKRRGRKRTAPKEPDVDSELVTIVPNMVAMSDLCRDLPQGQVSEREKAMRKIDWAEVKRRRRELDLAAGQPHDEAAERAIRRPAAGESGMETRIVNGEMIIVNNDTVQAVNRHADAEMEEQALEAVEEDDLTNFVNRSSWINQNRRDPADRVSYKGNRKWTGEQTDEFYEALRMVGTDFLMLSQMLPGRTRREVKSKFVREERIEPDRVRACLISHSIPFSFDEYREKTGQEEVEFVDPAEVQREIDEERARMLALADKDRSRTVGIVRRKGVDGAEGEGGPVDEGGMEPPRRGRKAEGKKKKGKGKVEDVEILGLIDD</sequence>
<feature type="region of interest" description="Disordered" evidence="1">
    <location>
        <begin position="1"/>
        <end position="111"/>
    </location>
</feature>
<accession>A0A6G1G6U3</accession>
<dbReference type="PANTHER" id="PTHR22929:SF0">
    <property type="entry name" value="TRANSCRIPTION FACTOR TFIIIB COMPONENT B'' HOMOLOG"/>
    <property type="match status" value="1"/>
</dbReference>
<dbReference type="InterPro" id="IPR001005">
    <property type="entry name" value="SANT/Myb"/>
</dbReference>
<keyword evidence="4" id="KW-1185">Reference proteome</keyword>
<dbReference type="InterPro" id="IPR039467">
    <property type="entry name" value="TFIIIB_B''_Myb"/>
</dbReference>
<dbReference type="SUPFAM" id="SSF46689">
    <property type="entry name" value="Homeodomain-like"/>
    <property type="match status" value="1"/>
</dbReference>
<evidence type="ECO:0000259" key="2">
    <source>
        <dbReference type="SMART" id="SM00717"/>
    </source>
</evidence>
<feature type="domain" description="Myb-like" evidence="2">
    <location>
        <begin position="246"/>
        <end position="294"/>
    </location>
</feature>
<dbReference type="GO" id="GO:0000126">
    <property type="term" value="C:transcription factor TFIIIB complex"/>
    <property type="evidence" value="ECO:0007669"/>
    <property type="project" value="TreeGrafter"/>
</dbReference>
<reference evidence="5" key="2">
    <citation type="submission" date="2020-04" db="EMBL/GenBank/DDBJ databases">
        <authorList>
            <consortium name="NCBI Genome Project"/>
        </authorList>
    </citation>
    <scope>NUCLEOTIDE SEQUENCE</scope>
    <source>
        <strain evidence="5">CBS 781.70</strain>
    </source>
</reference>
<feature type="region of interest" description="Disordered" evidence="1">
    <location>
        <begin position="357"/>
        <end position="396"/>
    </location>
</feature>
<reference evidence="5" key="3">
    <citation type="submission" date="2025-04" db="UniProtKB">
        <authorList>
            <consortium name="RefSeq"/>
        </authorList>
    </citation>
    <scope>IDENTIFICATION</scope>
    <source>
        <strain evidence="5">CBS 781.70</strain>
    </source>
</reference>
<dbReference type="OrthoDB" id="272624at2759"/>
<dbReference type="GO" id="GO:0070898">
    <property type="term" value="P:RNA polymerase III preinitiation complex assembly"/>
    <property type="evidence" value="ECO:0007669"/>
    <property type="project" value="TreeGrafter"/>
</dbReference>
<dbReference type="GeneID" id="54421789"/>
<protein>
    <recommendedName>
        <fullName evidence="2">Myb-like domain-containing protein</fullName>
    </recommendedName>
</protein>
<dbReference type="PANTHER" id="PTHR22929">
    <property type="entry name" value="RNA POLYMERASE III TRANSCRIPTION INITIATION FACTOR B"/>
    <property type="match status" value="1"/>
</dbReference>
<dbReference type="InterPro" id="IPR009057">
    <property type="entry name" value="Homeodomain-like_sf"/>
</dbReference>
<dbReference type="EMBL" id="ML975155">
    <property type="protein sequence ID" value="KAF1813549.1"/>
    <property type="molecule type" value="Genomic_DNA"/>
</dbReference>
<feature type="compositionally biased region" description="Basic residues" evidence="1">
    <location>
        <begin position="383"/>
        <end position="395"/>
    </location>
</feature>
<evidence type="ECO:0000313" key="5">
    <source>
        <dbReference type="RefSeq" id="XP_033535180.1"/>
    </source>
</evidence>
<evidence type="ECO:0000313" key="4">
    <source>
        <dbReference type="Proteomes" id="UP000504638"/>
    </source>
</evidence>